<proteinExistence type="predicted"/>
<dbReference type="HOGENOM" id="CLU_1872109_0_0_7"/>
<organism evidence="1 2">
    <name type="scientific">Desulfotalea psychrophila (strain LSv54 / DSM 12343)</name>
    <dbReference type="NCBI Taxonomy" id="177439"/>
    <lineage>
        <taxon>Bacteria</taxon>
        <taxon>Pseudomonadati</taxon>
        <taxon>Thermodesulfobacteriota</taxon>
        <taxon>Desulfobulbia</taxon>
        <taxon>Desulfobulbales</taxon>
        <taxon>Desulfocapsaceae</taxon>
        <taxon>Desulfotalea</taxon>
    </lineage>
</organism>
<name>Q6ANZ8_DESPS</name>
<dbReference type="EMBL" id="CR522870">
    <property type="protein sequence ID" value="CAG35926.1"/>
    <property type="molecule type" value="Genomic_DNA"/>
</dbReference>
<sequence length="136" mass="15555">MTDIQFLDNILFVTNKGERRMFKNRFLTSPFLIQEFHDLQDMSEMPRVDDIASLRVNDNNLQIDVHIKRQAKSSEWLGTVVSSHPEIQQGTPAEGLETTKEEEIFLQENGLAVGAEISFPEYKIFSLSRGRAKVPS</sequence>
<gene>
    <name evidence="1" type="ordered locus">DP1197</name>
</gene>
<accession>Q6ANZ8</accession>
<keyword evidence="2" id="KW-1185">Reference proteome</keyword>
<dbReference type="Proteomes" id="UP000000602">
    <property type="component" value="Chromosome"/>
</dbReference>
<dbReference type="AlphaFoldDB" id="Q6ANZ8"/>
<protein>
    <submittedName>
        <fullName evidence="1">Uncharacterized protein</fullName>
    </submittedName>
</protein>
<reference evidence="2" key="1">
    <citation type="journal article" date="2004" name="Environ. Microbiol.">
        <title>The genome of Desulfotalea psychrophila, a sulfate-reducing bacterium from permanently cold Arctic sediments.</title>
        <authorList>
            <person name="Rabus R."/>
            <person name="Ruepp A."/>
            <person name="Frickey T."/>
            <person name="Rattei T."/>
            <person name="Fartmann B."/>
            <person name="Stark M."/>
            <person name="Bauer M."/>
            <person name="Zibat A."/>
            <person name="Lombardot T."/>
            <person name="Becker I."/>
            <person name="Amann J."/>
            <person name="Gellner K."/>
            <person name="Teeling H."/>
            <person name="Leuschner W.D."/>
            <person name="Gloeckner F.-O."/>
            <person name="Lupas A.N."/>
            <person name="Amann R."/>
            <person name="Klenk H.-P."/>
        </authorList>
    </citation>
    <scope>NUCLEOTIDE SEQUENCE [LARGE SCALE GENOMIC DNA]</scope>
    <source>
        <strain evidence="2">DSM 12343 / LSv54</strain>
    </source>
</reference>
<evidence type="ECO:0000313" key="1">
    <source>
        <dbReference type="EMBL" id="CAG35926.1"/>
    </source>
</evidence>
<dbReference type="KEGG" id="dps:DP1197"/>
<evidence type="ECO:0000313" key="2">
    <source>
        <dbReference type="Proteomes" id="UP000000602"/>
    </source>
</evidence>